<dbReference type="OMA" id="ACMNAQL"/>
<reference evidence="11" key="3">
    <citation type="submission" date="2025-09" db="UniProtKB">
        <authorList>
            <consortium name="Ensembl"/>
        </authorList>
    </citation>
    <scope>IDENTIFICATION</scope>
</reference>
<protein>
    <recommendedName>
        <fullName evidence="7">Septin</fullName>
    </recommendedName>
</protein>
<keyword evidence="3 8" id="KW-0547">Nucleotide-binding</keyword>
<dbReference type="PROSITE" id="PS51719">
    <property type="entry name" value="G_SEPTIN"/>
    <property type="match status" value="1"/>
</dbReference>
<comment type="subcellular location">
    <subcellularLocation>
        <location evidence="1">Cytoplasm</location>
        <location evidence="1">Cytoskeleton</location>
    </subcellularLocation>
</comment>
<dbReference type="InterPro" id="IPR027417">
    <property type="entry name" value="P-loop_NTPase"/>
</dbReference>
<dbReference type="InterPro" id="IPR030379">
    <property type="entry name" value="G_SEPTIN_dom"/>
</dbReference>
<dbReference type="GO" id="GO:0005856">
    <property type="term" value="C:cytoskeleton"/>
    <property type="evidence" value="ECO:0007669"/>
    <property type="project" value="UniProtKB-SubCell"/>
</dbReference>
<keyword evidence="5 8" id="KW-0342">GTP-binding</keyword>
<comment type="similarity">
    <text evidence="7 8">Belongs to the TRAFAC class TrmE-Era-EngA-EngB-Septin-like GTPase superfamily. Septin GTPase family.</text>
</comment>
<dbReference type="AlphaFoldDB" id="A0A4X2LIJ5"/>
<evidence type="ECO:0000256" key="8">
    <source>
        <dbReference type="RuleBase" id="RU004560"/>
    </source>
</evidence>
<evidence type="ECO:0000259" key="10">
    <source>
        <dbReference type="PROSITE" id="PS51719"/>
    </source>
</evidence>
<evidence type="ECO:0000256" key="2">
    <source>
        <dbReference type="ARBA" id="ARBA00022490"/>
    </source>
</evidence>
<gene>
    <name evidence="11" type="primary">LOC114031301</name>
</gene>
<dbReference type="GO" id="GO:0005525">
    <property type="term" value="F:GTP binding"/>
    <property type="evidence" value="ECO:0007669"/>
    <property type="project" value="UniProtKB-UniRule"/>
</dbReference>
<dbReference type="PIRSF" id="PIRSF006698">
    <property type="entry name" value="Septin"/>
    <property type="match status" value="1"/>
</dbReference>
<dbReference type="Proteomes" id="UP000314987">
    <property type="component" value="Unassembled WGS sequence"/>
</dbReference>
<keyword evidence="4 9" id="KW-0175">Coiled coil</keyword>
<dbReference type="InterPro" id="IPR016491">
    <property type="entry name" value="Septin"/>
</dbReference>
<evidence type="ECO:0000256" key="7">
    <source>
        <dbReference type="PIRNR" id="PIRNR006698"/>
    </source>
</evidence>
<evidence type="ECO:0000256" key="1">
    <source>
        <dbReference type="ARBA" id="ARBA00004245"/>
    </source>
</evidence>
<reference evidence="11" key="2">
    <citation type="submission" date="2025-08" db="UniProtKB">
        <authorList>
            <consortium name="Ensembl"/>
        </authorList>
    </citation>
    <scope>IDENTIFICATION</scope>
</reference>
<dbReference type="Gene3D" id="3.40.50.300">
    <property type="entry name" value="P-loop containing nucleotide triphosphate hydrolases"/>
    <property type="match status" value="1"/>
</dbReference>
<evidence type="ECO:0000313" key="11">
    <source>
        <dbReference type="Ensembl" id="ENSVURP00010020742.1"/>
    </source>
</evidence>
<comment type="subunit">
    <text evidence="7">Septins polymerize into heterooligomeric protein complexes that form filaments.</text>
</comment>
<keyword evidence="2" id="KW-0963">Cytoplasm</keyword>
<feature type="coiled-coil region" evidence="9">
    <location>
        <begin position="310"/>
        <end position="392"/>
    </location>
</feature>
<evidence type="ECO:0000256" key="5">
    <source>
        <dbReference type="ARBA" id="ARBA00023134"/>
    </source>
</evidence>
<dbReference type="Pfam" id="PF00735">
    <property type="entry name" value="Septin"/>
    <property type="match status" value="1"/>
</dbReference>
<feature type="domain" description="Septin-type G" evidence="10">
    <location>
        <begin position="38"/>
        <end position="301"/>
    </location>
</feature>
<evidence type="ECO:0000313" key="12">
    <source>
        <dbReference type="Proteomes" id="UP000314987"/>
    </source>
</evidence>
<reference evidence="12" key="1">
    <citation type="submission" date="2018-12" db="EMBL/GenBank/DDBJ databases">
        <authorList>
            <person name="Yazar S."/>
        </authorList>
    </citation>
    <scope>NUCLEOTIDE SEQUENCE [LARGE SCALE GENOMIC DNA]</scope>
</reference>
<name>A0A4X2LIJ5_VOMUR</name>
<evidence type="ECO:0000256" key="3">
    <source>
        <dbReference type="ARBA" id="ARBA00022741"/>
    </source>
</evidence>
<dbReference type="PANTHER" id="PTHR18884">
    <property type="entry name" value="SEPTIN"/>
    <property type="match status" value="1"/>
</dbReference>
<dbReference type="GeneTree" id="ENSGT00940000156068"/>
<dbReference type="FunFam" id="3.40.50.300:FF:002048">
    <property type="entry name" value="Septin 6"/>
    <property type="match status" value="1"/>
</dbReference>
<evidence type="ECO:0000256" key="4">
    <source>
        <dbReference type="ARBA" id="ARBA00023054"/>
    </source>
</evidence>
<dbReference type="SUPFAM" id="SSF52540">
    <property type="entry name" value="P-loop containing nucleoside triphosphate hydrolases"/>
    <property type="match status" value="1"/>
</dbReference>
<comment type="function">
    <text evidence="7">Filament-forming cytoskeletal GTPase.</text>
</comment>
<dbReference type="STRING" id="29139.ENSVURP00010020742"/>
<evidence type="ECO:0000256" key="6">
    <source>
        <dbReference type="ARBA" id="ARBA00023212"/>
    </source>
</evidence>
<proteinExistence type="inferred from homology"/>
<organism evidence="11 12">
    <name type="scientific">Vombatus ursinus</name>
    <name type="common">Common wombat</name>
    <dbReference type="NCBI Taxonomy" id="29139"/>
    <lineage>
        <taxon>Eukaryota</taxon>
        <taxon>Metazoa</taxon>
        <taxon>Chordata</taxon>
        <taxon>Craniata</taxon>
        <taxon>Vertebrata</taxon>
        <taxon>Euteleostomi</taxon>
        <taxon>Mammalia</taxon>
        <taxon>Metatheria</taxon>
        <taxon>Diprotodontia</taxon>
        <taxon>Vombatidae</taxon>
        <taxon>Vombatus</taxon>
    </lineage>
</organism>
<dbReference type="Ensembl" id="ENSVURT00010023619.1">
    <property type="protein sequence ID" value="ENSVURP00010020742.1"/>
    <property type="gene ID" value="ENSVURG00010015860.1"/>
</dbReference>
<keyword evidence="6 7" id="KW-0206">Cytoskeleton</keyword>
<accession>A0A4X2LIJ5</accession>
<keyword evidence="12" id="KW-1185">Reference proteome</keyword>
<sequence>MESPLECLVSQDVRLLTLAGHVGLDSLPQQLVNKSLARDFCFNILCVGETGIGKSTLMNTLFNTVLETGEGSHFESCVRLRPRTYCLQECNVHLRLTVVEAGFGDQMDKDCRPIVDYVDEQLERYLQEELKLQRCLRDYRDTRVHVCLYFIAPTGHSLKAVDLVTMKQLDSKVNIIPIIAKADTLTKSELPEFKGRILSELEQNGVRIYQFPTDDEAVAEVNACMNAQLPFAVVGSTECVQVGGQLLRGRQYPWGVVQVDNESHCDFVKLREMLICVNMEDLREQTHCRHYELYRRQKLLDMGWQDDSWQEAHRKELQAEMRRNEKLMRQVFARRAREVEMQVKEKERELSERFEDLKRILQEEKAKVEEKRRQLEEDKNAFNHRRAAVEAMQLELKLTSFPFFRNSGCSYIYRVLIS</sequence>
<dbReference type="CDD" id="cd01850">
    <property type="entry name" value="CDC_Septin"/>
    <property type="match status" value="1"/>
</dbReference>
<evidence type="ECO:0000256" key="9">
    <source>
        <dbReference type="SAM" id="Coils"/>
    </source>
</evidence>